<dbReference type="Gene3D" id="3.40.50.720">
    <property type="entry name" value="NAD(P)-binding Rossmann-like Domain"/>
    <property type="match status" value="1"/>
</dbReference>
<dbReference type="FunFam" id="3.40.50.720:FF:000084">
    <property type="entry name" value="Short-chain dehydrogenase reductase"/>
    <property type="match status" value="1"/>
</dbReference>
<dbReference type="EMBL" id="FOAN01000005">
    <property type="protein sequence ID" value="SEL72605.1"/>
    <property type="molecule type" value="Genomic_DNA"/>
</dbReference>
<comment type="similarity">
    <text evidence="1">Belongs to the short-chain dehydrogenases/reductases (SDR) family.</text>
</comment>
<protein>
    <submittedName>
        <fullName evidence="2">Short-chain dehydrogenase</fullName>
    </submittedName>
</protein>
<dbReference type="PRINTS" id="PR00081">
    <property type="entry name" value="GDHRDH"/>
</dbReference>
<accession>A0A1H7SJB8</accession>
<evidence type="ECO:0000256" key="1">
    <source>
        <dbReference type="ARBA" id="ARBA00006484"/>
    </source>
</evidence>
<dbReference type="InterPro" id="IPR036291">
    <property type="entry name" value="NAD(P)-bd_dom_sf"/>
</dbReference>
<dbReference type="Proteomes" id="UP000199664">
    <property type="component" value="Unassembled WGS sequence"/>
</dbReference>
<keyword evidence="3" id="KW-1185">Reference proteome</keyword>
<proteinExistence type="inferred from homology"/>
<dbReference type="InterPro" id="IPR002347">
    <property type="entry name" value="SDR_fam"/>
</dbReference>
<dbReference type="InterPro" id="IPR050259">
    <property type="entry name" value="SDR"/>
</dbReference>
<name>A0A1H7SJB8_9HYPH</name>
<dbReference type="PANTHER" id="PTHR42879:SF6">
    <property type="entry name" value="NADPH-DEPENDENT REDUCTASE BACG"/>
    <property type="match status" value="1"/>
</dbReference>
<dbReference type="AlphaFoldDB" id="A0A1H7SJB8"/>
<dbReference type="RefSeq" id="WP_244543868.1">
    <property type="nucleotide sequence ID" value="NZ_FOAN01000005.1"/>
</dbReference>
<evidence type="ECO:0000313" key="3">
    <source>
        <dbReference type="Proteomes" id="UP000199664"/>
    </source>
</evidence>
<dbReference type="PANTHER" id="PTHR42879">
    <property type="entry name" value="3-OXOACYL-(ACYL-CARRIER-PROTEIN) REDUCTASE"/>
    <property type="match status" value="1"/>
</dbReference>
<dbReference type="SUPFAM" id="SSF51735">
    <property type="entry name" value="NAD(P)-binding Rossmann-fold domains"/>
    <property type="match status" value="1"/>
</dbReference>
<organism evidence="2 3">
    <name type="scientific">Bosea lupini</name>
    <dbReference type="NCBI Taxonomy" id="1036779"/>
    <lineage>
        <taxon>Bacteria</taxon>
        <taxon>Pseudomonadati</taxon>
        <taxon>Pseudomonadota</taxon>
        <taxon>Alphaproteobacteria</taxon>
        <taxon>Hyphomicrobiales</taxon>
        <taxon>Boseaceae</taxon>
        <taxon>Bosea</taxon>
    </lineage>
</organism>
<reference evidence="3" key="1">
    <citation type="submission" date="2016-10" db="EMBL/GenBank/DDBJ databases">
        <authorList>
            <person name="Varghese N."/>
            <person name="Submissions S."/>
        </authorList>
    </citation>
    <scope>NUCLEOTIDE SEQUENCE [LARGE SCALE GENOMIC DNA]</scope>
    <source>
        <strain evidence="3">LMG 26383,CCUG 61248,R- 45681</strain>
    </source>
</reference>
<dbReference type="Pfam" id="PF13561">
    <property type="entry name" value="adh_short_C2"/>
    <property type="match status" value="1"/>
</dbReference>
<gene>
    <name evidence="2" type="ORF">SAMN04515666_10587</name>
</gene>
<evidence type="ECO:0000313" key="2">
    <source>
        <dbReference type="EMBL" id="SEL72605.1"/>
    </source>
</evidence>
<dbReference type="STRING" id="1036779.SAMN04515666_10587"/>
<sequence length="302" mass="30762">MTGALDQVARLTQDAPETAGTDAVYAPRHPAFEDLTMDLMLNGKRALVTGGSKGIGRAIARQLALEGVDVVIAARNQAELDAAAAELAKETGRNIVGLTVDTQDDASVKAVVAGTVAALGGLDILVNAAAKPGGQATPPKLAEITDALFFDDVNVKVMGYLRMAREAAPVMATGGWGRIINISGLAARLTGSTIGSIRNVAVAALTKNLADELGPQGINVTVVHPGTTRTEKTPGVVAARVAASGLAPEEVERRMAANVTIGRLVDMAEVADIVAFLASPRSVAINGDAIACGGGSKGAIHY</sequence>